<feature type="non-terminal residue" evidence="1">
    <location>
        <position position="59"/>
    </location>
</feature>
<gene>
    <name evidence="1" type="ORF">DERYTH_LOCUS25437</name>
</gene>
<protein>
    <submittedName>
        <fullName evidence="1">17787_t:CDS:1</fullName>
    </submittedName>
</protein>
<evidence type="ECO:0000313" key="1">
    <source>
        <dbReference type="EMBL" id="CAG8811276.1"/>
    </source>
</evidence>
<dbReference type="Proteomes" id="UP000789405">
    <property type="component" value="Unassembled WGS sequence"/>
</dbReference>
<evidence type="ECO:0000313" key="2">
    <source>
        <dbReference type="Proteomes" id="UP000789405"/>
    </source>
</evidence>
<name>A0A9N9PFE4_9GLOM</name>
<dbReference type="EMBL" id="CAJVPY010047366">
    <property type="protein sequence ID" value="CAG8811276.1"/>
    <property type="molecule type" value="Genomic_DNA"/>
</dbReference>
<comment type="caution">
    <text evidence="1">The sequence shown here is derived from an EMBL/GenBank/DDBJ whole genome shotgun (WGS) entry which is preliminary data.</text>
</comment>
<organism evidence="1 2">
    <name type="scientific">Dentiscutata erythropus</name>
    <dbReference type="NCBI Taxonomy" id="1348616"/>
    <lineage>
        <taxon>Eukaryota</taxon>
        <taxon>Fungi</taxon>
        <taxon>Fungi incertae sedis</taxon>
        <taxon>Mucoromycota</taxon>
        <taxon>Glomeromycotina</taxon>
        <taxon>Glomeromycetes</taxon>
        <taxon>Diversisporales</taxon>
        <taxon>Gigasporaceae</taxon>
        <taxon>Dentiscutata</taxon>
    </lineage>
</organism>
<proteinExistence type="predicted"/>
<accession>A0A9N9PFE4</accession>
<feature type="non-terminal residue" evidence="1">
    <location>
        <position position="1"/>
    </location>
</feature>
<dbReference type="AlphaFoldDB" id="A0A9N9PFE4"/>
<reference evidence="1" key="1">
    <citation type="submission" date="2021-06" db="EMBL/GenBank/DDBJ databases">
        <authorList>
            <person name="Kallberg Y."/>
            <person name="Tangrot J."/>
            <person name="Rosling A."/>
        </authorList>
    </citation>
    <scope>NUCLEOTIDE SEQUENCE</scope>
    <source>
        <strain evidence="1">MA453B</strain>
    </source>
</reference>
<keyword evidence="2" id="KW-1185">Reference proteome</keyword>
<sequence length="59" mass="7022">TQEDENEEPEELTMTSYNTINLHKNHLAEHQESKIELRYLFTRTLAQLSFVCILQQDVE</sequence>